<dbReference type="Proteomes" id="UP000284842">
    <property type="component" value="Unassembled WGS sequence"/>
</dbReference>
<evidence type="ECO:0000256" key="2">
    <source>
        <dbReference type="SAM" id="MobiDB-lite"/>
    </source>
</evidence>
<dbReference type="InParanoid" id="A0A409X1P2"/>
<feature type="compositionally biased region" description="Acidic residues" evidence="2">
    <location>
        <begin position="180"/>
        <end position="198"/>
    </location>
</feature>
<dbReference type="STRING" id="181874.A0A409X1P2"/>
<feature type="non-terminal residue" evidence="3">
    <location>
        <position position="1"/>
    </location>
</feature>
<accession>A0A409X1P2</accession>
<protein>
    <recommendedName>
        <fullName evidence="5">RNA polymerase I-specific transcription initiation factor RRN3</fullName>
    </recommendedName>
</protein>
<keyword evidence="4" id="KW-1185">Reference proteome</keyword>
<reference evidence="3 4" key="1">
    <citation type="journal article" date="2018" name="Evol. Lett.">
        <title>Horizontal gene cluster transfer increased hallucinogenic mushroom diversity.</title>
        <authorList>
            <person name="Reynolds H.T."/>
            <person name="Vijayakumar V."/>
            <person name="Gluck-Thaler E."/>
            <person name="Korotkin H.B."/>
            <person name="Matheny P.B."/>
            <person name="Slot J.C."/>
        </authorList>
    </citation>
    <scope>NUCLEOTIDE SEQUENCE [LARGE SCALE GENOMIC DNA]</scope>
    <source>
        <strain evidence="3 4">2629</strain>
    </source>
</reference>
<dbReference type="PANTHER" id="PTHR12790">
    <property type="entry name" value="TRANSCRIPTION INITIATION FACTOR IA RRN3"/>
    <property type="match status" value="1"/>
</dbReference>
<evidence type="ECO:0000256" key="1">
    <source>
        <dbReference type="ARBA" id="ARBA00010098"/>
    </source>
</evidence>
<comment type="caution">
    <text evidence="3">The sequence shown here is derived from an EMBL/GenBank/DDBJ whole genome shotgun (WGS) entry which is preliminary data.</text>
</comment>
<feature type="region of interest" description="Disordered" evidence="2">
    <location>
        <begin position="178"/>
        <end position="241"/>
    </location>
</feature>
<organism evidence="3 4">
    <name type="scientific">Panaeolus cyanescens</name>
    <dbReference type="NCBI Taxonomy" id="181874"/>
    <lineage>
        <taxon>Eukaryota</taxon>
        <taxon>Fungi</taxon>
        <taxon>Dikarya</taxon>
        <taxon>Basidiomycota</taxon>
        <taxon>Agaricomycotina</taxon>
        <taxon>Agaricomycetes</taxon>
        <taxon>Agaricomycetidae</taxon>
        <taxon>Agaricales</taxon>
        <taxon>Agaricineae</taxon>
        <taxon>Galeropsidaceae</taxon>
        <taxon>Panaeolus</taxon>
    </lineage>
</organism>
<proteinExistence type="inferred from homology"/>
<dbReference type="GO" id="GO:0001042">
    <property type="term" value="F:RNA polymerase I core binding"/>
    <property type="evidence" value="ECO:0007669"/>
    <property type="project" value="TreeGrafter"/>
</dbReference>
<evidence type="ECO:0000313" key="4">
    <source>
        <dbReference type="Proteomes" id="UP000284842"/>
    </source>
</evidence>
<evidence type="ECO:0000313" key="3">
    <source>
        <dbReference type="EMBL" id="PPQ84656.1"/>
    </source>
</evidence>
<gene>
    <name evidence="3" type="ORF">CVT24_006862</name>
</gene>
<sequence>YTSNPINSILAPAQHTVFYAVAQAVFLIFCFRWRDLMVENVVGDDLEFELDLDDLSSPGQRPLSNVGIKDKWIPELSILKRVITSVLNPLRECSQNVVMQFARIAQATDFVYCYTVLETNKRGDGDHHSTASSSTARSTYLRPEAINKDLNTFFPFDPYRLPKSSRFIQEVYREWSSVELEVDDDDEEEEDEEEDDESSYALPSSSPRADGHRYLDIPGPNKRKGPSIDDDDGGLGQSLVSMSISPIHVSVSVDMR</sequence>
<dbReference type="GO" id="GO:0005634">
    <property type="term" value="C:nucleus"/>
    <property type="evidence" value="ECO:0007669"/>
    <property type="project" value="TreeGrafter"/>
</dbReference>
<evidence type="ECO:0008006" key="5">
    <source>
        <dbReference type="Google" id="ProtNLM"/>
    </source>
</evidence>
<dbReference type="GO" id="GO:0001181">
    <property type="term" value="F:RNA polymerase I general transcription initiation factor activity"/>
    <property type="evidence" value="ECO:0007669"/>
    <property type="project" value="InterPro"/>
</dbReference>
<dbReference type="Pfam" id="PF05327">
    <property type="entry name" value="RRN3"/>
    <property type="match status" value="1"/>
</dbReference>
<dbReference type="AlphaFoldDB" id="A0A409X1P2"/>
<dbReference type="EMBL" id="NHTK01004842">
    <property type="protein sequence ID" value="PPQ84656.1"/>
    <property type="molecule type" value="Genomic_DNA"/>
</dbReference>
<dbReference type="PANTHER" id="PTHR12790:SF0">
    <property type="entry name" value="RNA POLYMERASE I-SPECIFIC TRANSCRIPTION INITIATION FACTOR RRN3-RELATED"/>
    <property type="match status" value="1"/>
</dbReference>
<dbReference type="OrthoDB" id="26970at2759"/>
<dbReference type="GO" id="GO:0006361">
    <property type="term" value="P:transcription initiation at RNA polymerase I promoter"/>
    <property type="evidence" value="ECO:0007669"/>
    <property type="project" value="InterPro"/>
</dbReference>
<name>A0A409X1P2_9AGAR</name>
<dbReference type="InterPro" id="IPR007991">
    <property type="entry name" value="RNA_pol_I_trans_ini_fac_RRN3"/>
</dbReference>
<comment type="similarity">
    <text evidence="1">Belongs to the RRN3 family.</text>
</comment>